<dbReference type="GO" id="GO:0003700">
    <property type="term" value="F:DNA-binding transcription factor activity"/>
    <property type="evidence" value="ECO:0007669"/>
    <property type="project" value="InterPro"/>
</dbReference>
<feature type="compositionally biased region" description="Basic and acidic residues" evidence="1">
    <location>
        <begin position="33"/>
        <end position="46"/>
    </location>
</feature>
<accession>A0A9P4HXV1</accession>
<feature type="region of interest" description="Disordered" evidence="1">
    <location>
        <begin position="1"/>
        <end position="46"/>
    </location>
</feature>
<dbReference type="AlphaFoldDB" id="A0A9P4HXV1"/>
<dbReference type="PANTHER" id="PTHR40618:SF1">
    <property type="entry name" value="B-ZIP TRANSCRIPTION FACTOR (EUROFUNG)"/>
    <property type="match status" value="1"/>
</dbReference>
<evidence type="ECO:0000313" key="3">
    <source>
        <dbReference type="Proteomes" id="UP000799776"/>
    </source>
</evidence>
<evidence type="ECO:0000313" key="2">
    <source>
        <dbReference type="EMBL" id="KAF2091236.1"/>
    </source>
</evidence>
<keyword evidence="3" id="KW-1185">Reference proteome</keyword>
<dbReference type="EMBL" id="ML978712">
    <property type="protein sequence ID" value="KAF2091236.1"/>
    <property type="molecule type" value="Genomic_DNA"/>
</dbReference>
<evidence type="ECO:0008006" key="4">
    <source>
        <dbReference type="Google" id="ProtNLM"/>
    </source>
</evidence>
<dbReference type="PANTHER" id="PTHR40618">
    <property type="entry name" value="B-ZIP TRANSCRIPTION FACTOR (EUROFUNG)-RELATED"/>
    <property type="match status" value="1"/>
</dbReference>
<sequence length="384" mass="42996">TMTSDSEEPTTRKRPRTSATGESKHSKKQRGRPKVDTQDETAADRRRTQIRLAQRAYRQRKETTISSLQKQVEQLQSIIGSMNSSFLNFNDRVLQSDILSLRPQLASELKETTEKFVSLTRSAKLMSAEDDEYTSESPVSASVPSQNSQNSSLPATLSSRDYNDVMQIDPSPSQAQQPPGTHMGLGYWRTFDDTEGTGQVQGGLDNSFFSGFEIPQFTSTSTMLASMDNTITDPSQFNALNFTAYPYRNQQPEDSPNASNNALIASSYPSSPIFRPIPFFSGTLKTPTISAPFTYSFQETTFARRLQRACIERGFHLLSGADLRPSAYSRVFRLCRHYSTRDELLAQFKLLLQQSVMDPLEFLKSPFLHLGGAGTHYPSRRSDG</sequence>
<dbReference type="Gene3D" id="1.20.5.170">
    <property type="match status" value="1"/>
</dbReference>
<dbReference type="OrthoDB" id="3555317at2759"/>
<reference evidence="2" key="1">
    <citation type="journal article" date="2020" name="Stud. Mycol.">
        <title>101 Dothideomycetes genomes: a test case for predicting lifestyles and emergence of pathogens.</title>
        <authorList>
            <person name="Haridas S."/>
            <person name="Albert R."/>
            <person name="Binder M."/>
            <person name="Bloem J."/>
            <person name="Labutti K."/>
            <person name="Salamov A."/>
            <person name="Andreopoulos B."/>
            <person name="Baker S."/>
            <person name="Barry K."/>
            <person name="Bills G."/>
            <person name="Bluhm B."/>
            <person name="Cannon C."/>
            <person name="Castanera R."/>
            <person name="Culley D."/>
            <person name="Daum C."/>
            <person name="Ezra D."/>
            <person name="Gonzalez J."/>
            <person name="Henrissat B."/>
            <person name="Kuo A."/>
            <person name="Liang C."/>
            <person name="Lipzen A."/>
            <person name="Lutzoni F."/>
            <person name="Magnuson J."/>
            <person name="Mondo S."/>
            <person name="Nolan M."/>
            <person name="Ohm R."/>
            <person name="Pangilinan J."/>
            <person name="Park H.-J."/>
            <person name="Ramirez L."/>
            <person name="Alfaro M."/>
            <person name="Sun H."/>
            <person name="Tritt A."/>
            <person name="Yoshinaga Y."/>
            <person name="Zwiers L.-H."/>
            <person name="Turgeon B."/>
            <person name="Goodwin S."/>
            <person name="Spatafora J."/>
            <person name="Crous P."/>
            <person name="Grigoriev I."/>
        </authorList>
    </citation>
    <scope>NUCLEOTIDE SEQUENCE</scope>
    <source>
        <strain evidence="2">CBS 121410</strain>
    </source>
</reference>
<proteinExistence type="predicted"/>
<protein>
    <recommendedName>
        <fullName evidence="4">BZIP domain-containing protein</fullName>
    </recommendedName>
</protein>
<feature type="non-terminal residue" evidence="2">
    <location>
        <position position="1"/>
    </location>
</feature>
<dbReference type="Proteomes" id="UP000799776">
    <property type="component" value="Unassembled WGS sequence"/>
</dbReference>
<dbReference type="SUPFAM" id="SSF57959">
    <property type="entry name" value="Leucine zipper domain"/>
    <property type="match status" value="1"/>
</dbReference>
<feature type="compositionally biased region" description="Polar residues" evidence="1">
    <location>
        <begin position="135"/>
        <end position="159"/>
    </location>
</feature>
<feature type="region of interest" description="Disordered" evidence="1">
    <location>
        <begin position="127"/>
        <end position="159"/>
    </location>
</feature>
<comment type="caution">
    <text evidence="2">The sequence shown here is derived from an EMBL/GenBank/DDBJ whole genome shotgun (WGS) entry which is preliminary data.</text>
</comment>
<gene>
    <name evidence="2" type="ORF">K490DRAFT_22261</name>
</gene>
<feature type="non-terminal residue" evidence="2">
    <location>
        <position position="384"/>
    </location>
</feature>
<organism evidence="2 3">
    <name type="scientific">Saccharata proteae CBS 121410</name>
    <dbReference type="NCBI Taxonomy" id="1314787"/>
    <lineage>
        <taxon>Eukaryota</taxon>
        <taxon>Fungi</taxon>
        <taxon>Dikarya</taxon>
        <taxon>Ascomycota</taxon>
        <taxon>Pezizomycotina</taxon>
        <taxon>Dothideomycetes</taxon>
        <taxon>Dothideomycetes incertae sedis</taxon>
        <taxon>Botryosphaeriales</taxon>
        <taxon>Saccharataceae</taxon>
        <taxon>Saccharata</taxon>
    </lineage>
</organism>
<dbReference type="InterPro" id="IPR046347">
    <property type="entry name" value="bZIP_sf"/>
</dbReference>
<name>A0A9P4HXV1_9PEZI</name>
<evidence type="ECO:0000256" key="1">
    <source>
        <dbReference type="SAM" id="MobiDB-lite"/>
    </source>
</evidence>
<dbReference type="CDD" id="cd14688">
    <property type="entry name" value="bZIP_YAP"/>
    <property type="match status" value="1"/>
</dbReference>